<dbReference type="InterPro" id="IPR029063">
    <property type="entry name" value="SAM-dependent_MTases_sf"/>
</dbReference>
<comment type="caution">
    <text evidence="6">The sequence shown here is derived from an EMBL/GenBank/DDBJ whole genome shotgun (WGS) entry which is preliminary data.</text>
</comment>
<dbReference type="SUPFAM" id="SSF53335">
    <property type="entry name" value="S-adenosyl-L-methionine-dependent methyltransferases"/>
    <property type="match status" value="1"/>
</dbReference>
<dbReference type="EMBL" id="CAJNOJ010000331">
    <property type="protein sequence ID" value="CAF1403178.1"/>
    <property type="molecule type" value="Genomic_DNA"/>
</dbReference>
<reference evidence="6" key="1">
    <citation type="submission" date="2021-02" db="EMBL/GenBank/DDBJ databases">
        <authorList>
            <person name="Nowell W R."/>
        </authorList>
    </citation>
    <scope>NUCLEOTIDE SEQUENCE</scope>
</reference>
<keyword evidence="2" id="KW-0489">Methyltransferase</keyword>
<keyword evidence="3" id="KW-0808">Transferase</keyword>
<dbReference type="Pfam" id="PF01234">
    <property type="entry name" value="NNMT_PNMT_TEMT"/>
    <property type="match status" value="1"/>
</dbReference>
<evidence type="ECO:0000313" key="8">
    <source>
        <dbReference type="Proteomes" id="UP000663852"/>
    </source>
</evidence>
<evidence type="ECO:0000313" key="7">
    <source>
        <dbReference type="Proteomes" id="UP000663828"/>
    </source>
</evidence>
<protein>
    <submittedName>
        <fullName evidence="6">Uncharacterized protein</fullName>
    </submittedName>
</protein>
<dbReference type="OrthoDB" id="10050085at2759"/>
<dbReference type="EMBL" id="CAJNOR010001990">
    <property type="protein sequence ID" value="CAF1231384.1"/>
    <property type="molecule type" value="Genomic_DNA"/>
</dbReference>
<evidence type="ECO:0000313" key="6">
    <source>
        <dbReference type="EMBL" id="CAF1403178.1"/>
    </source>
</evidence>
<dbReference type="PANTHER" id="PTHR10867">
    <property type="entry name" value="NNMT/PNMT/TEMT FAMILY MEMBER"/>
    <property type="match status" value="1"/>
</dbReference>
<accession>A0A815L7B0</accession>
<dbReference type="Proteomes" id="UP000663852">
    <property type="component" value="Unassembled WGS sequence"/>
</dbReference>
<evidence type="ECO:0000256" key="1">
    <source>
        <dbReference type="ARBA" id="ARBA00007996"/>
    </source>
</evidence>
<evidence type="ECO:0000256" key="4">
    <source>
        <dbReference type="ARBA" id="ARBA00022691"/>
    </source>
</evidence>
<name>A0A815L7B0_ADIRI</name>
<dbReference type="Proteomes" id="UP000663828">
    <property type="component" value="Unassembled WGS sequence"/>
</dbReference>
<dbReference type="InterPro" id="IPR000940">
    <property type="entry name" value="NNMT_TEMT_trans"/>
</dbReference>
<evidence type="ECO:0000256" key="3">
    <source>
        <dbReference type="ARBA" id="ARBA00022679"/>
    </source>
</evidence>
<organism evidence="6 8">
    <name type="scientific">Adineta ricciae</name>
    <name type="common">Rotifer</name>
    <dbReference type="NCBI Taxonomy" id="249248"/>
    <lineage>
        <taxon>Eukaryota</taxon>
        <taxon>Metazoa</taxon>
        <taxon>Spiralia</taxon>
        <taxon>Gnathifera</taxon>
        <taxon>Rotifera</taxon>
        <taxon>Eurotatoria</taxon>
        <taxon>Bdelloidea</taxon>
        <taxon>Adinetida</taxon>
        <taxon>Adinetidae</taxon>
        <taxon>Adineta</taxon>
    </lineage>
</organism>
<sequence length="268" mass="30847">MHNETLHTRDYLTEFGTNDYLSAYTRFKTIPWFMEHIKGLVRVFVNNSSHLGNERALEFGGGPTLVSSFVLAQYVQSITFSEYVPNNLKAVNDWINQVDGAFDWTNVFNFIIEQYHQQTGITLSLSECEQRLRTGLQRGGVLRIADVNEQSGCSVLDNPDNYNQFDIILSSFCLEDACLTKETYEKTVERLCMLLKPGGFLVLAHGRNQTFYYVNDKRFFAQYMNEQSARETLERMNLINIQTSAVDRTPNEYSDSDGYFIACGYKKK</sequence>
<keyword evidence="7" id="KW-1185">Reference proteome</keyword>
<dbReference type="Gene3D" id="3.40.50.150">
    <property type="entry name" value="Vaccinia Virus protein VP39"/>
    <property type="match status" value="1"/>
</dbReference>
<dbReference type="GO" id="GO:0005829">
    <property type="term" value="C:cytosol"/>
    <property type="evidence" value="ECO:0007669"/>
    <property type="project" value="TreeGrafter"/>
</dbReference>
<comment type="similarity">
    <text evidence="1">Belongs to the class I-like SAM-binding methyltransferase superfamily. NNMT/PNMT/TEMT family.</text>
</comment>
<dbReference type="PANTHER" id="PTHR10867:SF17">
    <property type="entry name" value="NICOTINAMIDE N-METHYLTRANSFERASE"/>
    <property type="match status" value="1"/>
</dbReference>
<evidence type="ECO:0000256" key="2">
    <source>
        <dbReference type="ARBA" id="ARBA00022603"/>
    </source>
</evidence>
<proteinExistence type="inferred from homology"/>
<dbReference type="AlphaFoldDB" id="A0A815L7B0"/>
<dbReference type="GO" id="GO:0008170">
    <property type="term" value="F:N-methyltransferase activity"/>
    <property type="evidence" value="ECO:0007669"/>
    <property type="project" value="TreeGrafter"/>
</dbReference>
<dbReference type="GO" id="GO:0032259">
    <property type="term" value="P:methylation"/>
    <property type="evidence" value="ECO:0007669"/>
    <property type="project" value="UniProtKB-KW"/>
</dbReference>
<gene>
    <name evidence="6" type="ORF">EDS130_LOCUS36157</name>
    <name evidence="5" type="ORF">XAT740_LOCUS25244</name>
</gene>
<dbReference type="PROSITE" id="PS51681">
    <property type="entry name" value="SAM_MT_NNMT_PNMT_TEMT"/>
    <property type="match status" value="1"/>
</dbReference>
<evidence type="ECO:0000313" key="5">
    <source>
        <dbReference type="EMBL" id="CAF1231384.1"/>
    </source>
</evidence>
<keyword evidence="4" id="KW-0949">S-adenosyl-L-methionine</keyword>